<accession>A0A0L8UMX5</accession>
<dbReference type="InterPro" id="IPR014017">
    <property type="entry name" value="DNA_helicase_UvrD-like_C"/>
</dbReference>
<dbReference type="RefSeq" id="WP_005480961.1">
    <property type="nucleotide sequence ID" value="NZ_CANUHV010000049.1"/>
</dbReference>
<keyword evidence="7 16" id="KW-0067">ATP-binding</keyword>
<dbReference type="PANTHER" id="PTHR11070">
    <property type="entry name" value="UVRD / RECB / PCRA DNA HELICASE FAMILY MEMBER"/>
    <property type="match status" value="1"/>
</dbReference>
<keyword evidence="2" id="KW-0235">DNA replication</keyword>
<dbReference type="PANTHER" id="PTHR11070:SF2">
    <property type="entry name" value="ATP-DEPENDENT DNA HELICASE SRS2"/>
    <property type="match status" value="1"/>
</dbReference>
<keyword evidence="3 16" id="KW-0547">Nucleotide-binding</keyword>
<evidence type="ECO:0000256" key="3">
    <source>
        <dbReference type="ARBA" id="ARBA00022741"/>
    </source>
</evidence>
<keyword evidence="8" id="KW-0238">DNA-binding</keyword>
<dbReference type="InterPro" id="IPR014016">
    <property type="entry name" value="UvrD-like_ATP-bd"/>
</dbReference>
<evidence type="ECO:0000256" key="9">
    <source>
        <dbReference type="ARBA" id="ARBA00023204"/>
    </source>
</evidence>
<dbReference type="GeneID" id="1190605"/>
<keyword evidence="5 16" id="KW-0378">Hydrolase</keyword>
<dbReference type="NCBIfam" id="TIGR01075">
    <property type="entry name" value="uvrD"/>
    <property type="match status" value="1"/>
</dbReference>
<feature type="domain" description="UvrD-like helicase ATP-binding" evidence="17">
    <location>
        <begin position="9"/>
        <end position="287"/>
    </location>
</feature>
<feature type="binding site" evidence="16">
    <location>
        <begin position="30"/>
        <end position="37"/>
    </location>
    <ligand>
        <name>ATP</name>
        <dbReference type="ChEBI" id="CHEBI:30616"/>
    </ligand>
</feature>
<dbReference type="GO" id="GO:0000725">
    <property type="term" value="P:recombinational repair"/>
    <property type="evidence" value="ECO:0007669"/>
    <property type="project" value="TreeGrafter"/>
</dbReference>
<gene>
    <name evidence="19" type="primary">uvrD</name>
    <name evidence="19" type="ORF">CA163_08660</name>
</gene>
<reference evidence="19 20" key="1">
    <citation type="journal article" date="2017" name="Appl. Environ. Microbiol.">
        <title>Parallel evolution of two clades of a major Atlantic endemic Vibrio parahaemolyticus pathogen lineage by independent acquisition of related pathogenicity islands.</title>
        <authorList>
            <person name="Xu F."/>
            <person name="Gonzalez-Escalona N."/>
            <person name="Drees K.P."/>
            <person name="Sebra R.P."/>
            <person name="Cooper V.S."/>
            <person name="Jones S.H."/>
            <person name="Whistler C.A."/>
        </authorList>
    </citation>
    <scope>NUCLEOTIDE SEQUENCE [LARGE SCALE GENOMIC DNA]</scope>
    <source>
        <strain evidence="19 20">MAVP-3</strain>
    </source>
</reference>
<dbReference type="FunFam" id="3.40.50.300:FF:001201">
    <property type="entry name" value="ATP-dependent DNA helicase UvrD2"/>
    <property type="match status" value="1"/>
</dbReference>
<evidence type="ECO:0000256" key="16">
    <source>
        <dbReference type="PROSITE-ProRule" id="PRU00560"/>
    </source>
</evidence>
<dbReference type="Pfam" id="PF21196">
    <property type="entry name" value="PcrA_UvrD_tudor"/>
    <property type="match status" value="1"/>
</dbReference>
<dbReference type="GO" id="GO:0003677">
    <property type="term" value="F:DNA binding"/>
    <property type="evidence" value="ECO:0007669"/>
    <property type="project" value="UniProtKB-KW"/>
</dbReference>
<dbReference type="CDD" id="cd17932">
    <property type="entry name" value="DEXQc_UvrD"/>
    <property type="match status" value="1"/>
</dbReference>
<keyword evidence="9" id="KW-0234">DNA repair</keyword>
<evidence type="ECO:0000313" key="19">
    <source>
        <dbReference type="EMBL" id="OXE33224.1"/>
    </source>
</evidence>
<comment type="catalytic activity">
    <reaction evidence="14">
        <text>ATP + H2O = ADP + phosphate + H(+)</text>
        <dbReference type="Rhea" id="RHEA:13065"/>
        <dbReference type="ChEBI" id="CHEBI:15377"/>
        <dbReference type="ChEBI" id="CHEBI:15378"/>
        <dbReference type="ChEBI" id="CHEBI:30616"/>
        <dbReference type="ChEBI" id="CHEBI:43474"/>
        <dbReference type="ChEBI" id="CHEBI:456216"/>
        <dbReference type="EC" id="5.6.2.4"/>
    </reaction>
</comment>
<evidence type="ECO:0000256" key="2">
    <source>
        <dbReference type="ARBA" id="ARBA00022705"/>
    </source>
</evidence>
<dbReference type="PROSITE" id="PS51217">
    <property type="entry name" value="UVRD_HELICASE_CTER"/>
    <property type="match status" value="1"/>
</dbReference>
<dbReference type="Gene3D" id="3.40.50.300">
    <property type="entry name" value="P-loop containing nucleotide triphosphate hydrolases"/>
    <property type="match status" value="2"/>
</dbReference>
<keyword evidence="4" id="KW-0227">DNA damage</keyword>
<evidence type="ECO:0000313" key="20">
    <source>
        <dbReference type="Proteomes" id="UP000214596"/>
    </source>
</evidence>
<evidence type="ECO:0000256" key="8">
    <source>
        <dbReference type="ARBA" id="ARBA00023125"/>
    </source>
</evidence>
<keyword evidence="10" id="KW-0413">Isomerase</keyword>
<evidence type="ECO:0000259" key="18">
    <source>
        <dbReference type="PROSITE" id="PS51217"/>
    </source>
</evidence>
<evidence type="ECO:0000256" key="1">
    <source>
        <dbReference type="ARBA" id="ARBA00009922"/>
    </source>
</evidence>
<keyword evidence="6 16" id="KW-0347">Helicase</keyword>
<organism evidence="19 20">
    <name type="scientific">Vibrio parahaemolyticus</name>
    <dbReference type="NCBI Taxonomy" id="670"/>
    <lineage>
        <taxon>Bacteria</taxon>
        <taxon>Pseudomonadati</taxon>
        <taxon>Pseudomonadota</taxon>
        <taxon>Gammaproteobacteria</taxon>
        <taxon>Vibrionales</taxon>
        <taxon>Vibrionaceae</taxon>
        <taxon>Vibrio</taxon>
    </lineage>
</organism>
<comment type="caution">
    <text evidence="19">The sequence shown here is derived from an EMBL/GenBank/DDBJ whole genome shotgun (WGS) entry which is preliminary data.</text>
</comment>
<dbReference type="GO" id="GO:0006260">
    <property type="term" value="P:DNA replication"/>
    <property type="evidence" value="ECO:0007669"/>
    <property type="project" value="UniProtKB-KW"/>
</dbReference>
<dbReference type="STRING" id="670.ACZ92_00105"/>
<dbReference type="CDD" id="cd18807">
    <property type="entry name" value="SF1_C_UvrD"/>
    <property type="match status" value="1"/>
</dbReference>
<comment type="similarity">
    <text evidence="1">Belongs to the helicase family. UvrD subfamily.</text>
</comment>
<evidence type="ECO:0000256" key="4">
    <source>
        <dbReference type="ARBA" id="ARBA00022763"/>
    </source>
</evidence>
<dbReference type="PROSITE" id="PS51198">
    <property type="entry name" value="UVRD_HELICASE_ATP_BIND"/>
    <property type="match status" value="1"/>
</dbReference>
<evidence type="ECO:0000256" key="5">
    <source>
        <dbReference type="ARBA" id="ARBA00022801"/>
    </source>
</evidence>
<sequence length="724" mass="82451">MMDPSLLLDDLNDKQREAVAAPLENLLVLAGAGSGKTRVLVHRIAWLMSVEQASPFSIMSVTFTNKAAAEMRGRIEELMMGSASGMWNGTFHGICHRILRAHYLDAKLPEDFQIIDSDDQQRLLKRLIKAQNLDEKQWPARQVAWWINGKKDEGLRPAHIDAYHDPVTKTYLQLYTAYQEACDRAGLVDFAEILLRAHELLRDNKFVREHYQARFKHILVDEFQDTNNIQYAWLRMMTGPECHVMIVGDDDQSIYGWRGAKVENIEKFTREFPSVTTIRLEQNYRSTKTILEASNTLIANNTERMGKELWTDGVVGEPISVYSAYNELDEARFAVNKIKEWQDKGGALNDAAMLYRNNAQSRVLEEALIQAGLPYRIYGGMRFFERQEIKDALAYMRLMANRNDDAAFERVVNTPTRGLGDKTLETIRRAARDRGCTMWEASVAMLDEQVLAGRAAGALGRFIELITALEDDTLEMPLHEQTDHVIKYSGLFAMYEQEKGEKSKARIENLEELVTATRQFEKPEEAEEMSLLTAFLTHAALEAGEGQADEFEDAVQLMTLHSAKGLEFPLVFMVGVEEGMFPSQMSAEEAGRLEEERRLCYVGMTRAMQKLYITYAEMRRLYGQDKYHKPSRFIRELPETCLDEVRMKAQVSRPASSGRFSQTAVKENFNETGFSLGSRVMHPKFGEGTIINFEGSGPQSRVQIAFNGEGIKWLVTAYARLEKL</sequence>
<dbReference type="InterPro" id="IPR000212">
    <property type="entry name" value="DNA_helicase_UvrD/REP"/>
</dbReference>
<dbReference type="FunFam" id="1.10.10.160:FF:000002">
    <property type="entry name" value="DNA helicase"/>
    <property type="match status" value="1"/>
</dbReference>
<dbReference type="GO" id="GO:0042802">
    <property type="term" value="F:identical protein binding"/>
    <property type="evidence" value="ECO:0007669"/>
    <property type="project" value="UniProtKB-ARBA"/>
</dbReference>
<dbReference type="AlphaFoldDB" id="A0A0L8UMX5"/>
<dbReference type="InterPro" id="IPR027417">
    <property type="entry name" value="P-loop_NTPase"/>
</dbReference>
<dbReference type="SUPFAM" id="SSF52540">
    <property type="entry name" value="P-loop containing nucleoside triphosphate hydrolases"/>
    <property type="match status" value="1"/>
</dbReference>
<comment type="catalytic activity">
    <reaction evidence="11">
        <text>Couples ATP hydrolysis with the unwinding of duplex DNA by translocating in the 3'-5' direction.</text>
        <dbReference type="EC" id="5.6.2.4"/>
    </reaction>
</comment>
<evidence type="ECO:0000256" key="14">
    <source>
        <dbReference type="ARBA" id="ARBA00048988"/>
    </source>
</evidence>
<evidence type="ECO:0000256" key="6">
    <source>
        <dbReference type="ARBA" id="ARBA00022806"/>
    </source>
</evidence>
<dbReference type="GO" id="GO:0016787">
    <property type="term" value="F:hydrolase activity"/>
    <property type="evidence" value="ECO:0007669"/>
    <property type="project" value="UniProtKB-UniRule"/>
</dbReference>
<dbReference type="Gene3D" id="1.10.486.10">
    <property type="entry name" value="PCRA, domain 4"/>
    <property type="match status" value="1"/>
</dbReference>
<dbReference type="Pfam" id="PF13361">
    <property type="entry name" value="UvrD_C"/>
    <property type="match status" value="1"/>
</dbReference>
<evidence type="ECO:0000256" key="7">
    <source>
        <dbReference type="ARBA" id="ARBA00022840"/>
    </source>
</evidence>
<dbReference type="GO" id="GO:0005829">
    <property type="term" value="C:cytosol"/>
    <property type="evidence" value="ECO:0007669"/>
    <property type="project" value="TreeGrafter"/>
</dbReference>
<evidence type="ECO:0000259" key="17">
    <source>
        <dbReference type="PROSITE" id="PS51198"/>
    </source>
</evidence>
<dbReference type="OrthoDB" id="9806690at2"/>
<dbReference type="InterPro" id="IPR005753">
    <property type="entry name" value="DNA_helicase_ATP-dep_UvrD"/>
</dbReference>
<dbReference type="InterPro" id="IPR013986">
    <property type="entry name" value="DExx_box_DNA_helicase_dom_sf"/>
</dbReference>
<dbReference type="Gene3D" id="1.10.10.160">
    <property type="match status" value="1"/>
</dbReference>
<dbReference type="Pfam" id="PF00580">
    <property type="entry name" value="UvrD-helicase"/>
    <property type="match status" value="1"/>
</dbReference>
<evidence type="ECO:0000256" key="13">
    <source>
        <dbReference type="ARBA" id="ARBA00034923"/>
    </source>
</evidence>
<evidence type="ECO:0000256" key="12">
    <source>
        <dbReference type="ARBA" id="ARBA00034808"/>
    </source>
</evidence>
<evidence type="ECO:0000256" key="15">
    <source>
        <dbReference type="ARBA" id="ARBA00074869"/>
    </source>
</evidence>
<dbReference type="NCBIfam" id="NF008743">
    <property type="entry name" value="PRK11773.1"/>
    <property type="match status" value="1"/>
</dbReference>
<evidence type="ECO:0000256" key="10">
    <source>
        <dbReference type="ARBA" id="ARBA00023235"/>
    </source>
</evidence>
<dbReference type="GO" id="GO:0043138">
    <property type="term" value="F:3'-5' DNA helicase activity"/>
    <property type="evidence" value="ECO:0007669"/>
    <property type="project" value="UniProtKB-EC"/>
</dbReference>
<proteinExistence type="inferred from homology"/>
<evidence type="ECO:0000256" key="11">
    <source>
        <dbReference type="ARBA" id="ARBA00034617"/>
    </source>
</evidence>
<dbReference type="FunFam" id="1.10.486.10:FF:000001">
    <property type="entry name" value="DNA helicase"/>
    <property type="match status" value="1"/>
</dbReference>
<dbReference type="OMA" id="DYPDATT"/>
<feature type="domain" description="UvrD-like helicase C-terminal" evidence="18">
    <location>
        <begin position="288"/>
        <end position="565"/>
    </location>
</feature>
<dbReference type="GO" id="GO:0005524">
    <property type="term" value="F:ATP binding"/>
    <property type="evidence" value="ECO:0007669"/>
    <property type="project" value="UniProtKB-UniRule"/>
</dbReference>
<protein>
    <recommendedName>
        <fullName evidence="15">DNA helicase II</fullName>
        <ecNumber evidence="12">5.6.2.4</ecNumber>
    </recommendedName>
    <alternativeName>
        <fullName evidence="13">DNA 3'-5' helicase II</fullName>
    </alternativeName>
</protein>
<dbReference type="EMBL" id="NIXT01000371">
    <property type="protein sequence ID" value="OXE33224.1"/>
    <property type="molecule type" value="Genomic_DNA"/>
</dbReference>
<dbReference type="EC" id="5.6.2.4" evidence="12"/>
<dbReference type="GO" id="GO:0033202">
    <property type="term" value="C:DNA helicase complex"/>
    <property type="evidence" value="ECO:0007669"/>
    <property type="project" value="TreeGrafter"/>
</dbReference>
<name>A0A0L8UMX5_VIBPH</name>
<dbReference type="Proteomes" id="UP000214596">
    <property type="component" value="Unassembled WGS sequence"/>
</dbReference>